<dbReference type="RefSeq" id="WP_149853517.1">
    <property type="nucleotide sequence ID" value="NZ_VUOB01000064.1"/>
</dbReference>
<name>A0A5B2WPE3_9PSEU</name>
<evidence type="ECO:0000313" key="2">
    <source>
        <dbReference type="EMBL" id="KAA2253823.1"/>
    </source>
</evidence>
<keyword evidence="1" id="KW-0812">Transmembrane</keyword>
<keyword evidence="1" id="KW-1133">Transmembrane helix</keyword>
<accession>A0A5B2WPE3</accession>
<sequence>MVDMLRGPVLVAATIAMGLVAGLFYAFSCAVMLGLRQSDDRTFVTAMQKINVAILNGWFMASFVGALLLSILAVVLHLRGDLRAVLPWTIAAVVLYLVTFIVTGAINVPLNDTLAAAGDPGGIPDLAAVRAQFESTWVQWNLVRAVTSTLAFGCLTWALVVHGRLAAAVGRA</sequence>
<feature type="transmembrane region" description="Helical" evidence="1">
    <location>
        <begin position="9"/>
        <end position="35"/>
    </location>
</feature>
<dbReference type="AlphaFoldDB" id="A0A5B2WPE3"/>
<gene>
    <name evidence="2" type="ORF">F0L68_31545</name>
</gene>
<proteinExistence type="predicted"/>
<keyword evidence="3" id="KW-1185">Reference proteome</keyword>
<feature type="transmembrane region" description="Helical" evidence="1">
    <location>
        <begin position="85"/>
        <end position="106"/>
    </location>
</feature>
<protein>
    <submittedName>
        <fullName evidence="2">DUF1772 domain-containing protein</fullName>
    </submittedName>
</protein>
<dbReference type="OrthoDB" id="428263at2"/>
<dbReference type="Pfam" id="PF08592">
    <property type="entry name" value="Anthrone_oxy"/>
    <property type="match status" value="1"/>
</dbReference>
<dbReference type="InterPro" id="IPR013901">
    <property type="entry name" value="Anthrone_oxy"/>
</dbReference>
<feature type="transmembrane region" description="Helical" evidence="1">
    <location>
        <begin position="55"/>
        <end position="78"/>
    </location>
</feature>
<dbReference type="Proteomes" id="UP000323454">
    <property type="component" value="Unassembled WGS sequence"/>
</dbReference>
<dbReference type="EMBL" id="VUOB01000064">
    <property type="protein sequence ID" value="KAA2253823.1"/>
    <property type="molecule type" value="Genomic_DNA"/>
</dbReference>
<reference evidence="2 3" key="2">
    <citation type="submission" date="2019-09" db="EMBL/GenBank/DDBJ databases">
        <authorList>
            <person name="Jin C."/>
        </authorList>
    </citation>
    <scope>NUCLEOTIDE SEQUENCE [LARGE SCALE GENOMIC DNA]</scope>
    <source>
        <strain evidence="2 3">AN110305</strain>
    </source>
</reference>
<keyword evidence="1" id="KW-0472">Membrane</keyword>
<organism evidence="2 3">
    <name type="scientific">Solihabitans fulvus</name>
    <dbReference type="NCBI Taxonomy" id="1892852"/>
    <lineage>
        <taxon>Bacteria</taxon>
        <taxon>Bacillati</taxon>
        <taxon>Actinomycetota</taxon>
        <taxon>Actinomycetes</taxon>
        <taxon>Pseudonocardiales</taxon>
        <taxon>Pseudonocardiaceae</taxon>
        <taxon>Solihabitans</taxon>
    </lineage>
</organism>
<comment type="caution">
    <text evidence="2">The sequence shown here is derived from an EMBL/GenBank/DDBJ whole genome shotgun (WGS) entry which is preliminary data.</text>
</comment>
<feature type="transmembrane region" description="Helical" evidence="1">
    <location>
        <begin position="142"/>
        <end position="161"/>
    </location>
</feature>
<evidence type="ECO:0000313" key="3">
    <source>
        <dbReference type="Proteomes" id="UP000323454"/>
    </source>
</evidence>
<evidence type="ECO:0000256" key="1">
    <source>
        <dbReference type="SAM" id="Phobius"/>
    </source>
</evidence>
<reference evidence="2 3" key="1">
    <citation type="submission" date="2019-09" db="EMBL/GenBank/DDBJ databases">
        <title>Goodfellowia gen. nov., a new genus of the Pseudonocardineae related to Actinoalloteichus, containing Goodfellowia coeruleoviolacea gen. nov., comb. nov. gen. nov., comb. nov.</title>
        <authorList>
            <person name="Labeda D."/>
        </authorList>
    </citation>
    <scope>NUCLEOTIDE SEQUENCE [LARGE SCALE GENOMIC DNA]</scope>
    <source>
        <strain evidence="2 3">AN110305</strain>
    </source>
</reference>